<name>A0AAE9BZ55_9VIRU</name>
<keyword evidence="2" id="KW-1185">Reference proteome</keyword>
<accession>A0AAE9BZ55</accession>
<gene>
    <name evidence="1" type="ORF">CcNV_014</name>
</gene>
<evidence type="ECO:0000313" key="1">
    <source>
        <dbReference type="EMBL" id="UBZ25498.1"/>
    </source>
</evidence>
<evidence type="ECO:0000313" key="2">
    <source>
        <dbReference type="Proteomes" id="UP000831195"/>
    </source>
</evidence>
<protein>
    <submittedName>
        <fullName evidence="1">31k virion structural protein</fullName>
    </submittedName>
</protein>
<organism evidence="1 2">
    <name type="scientific">Crangon crangon nudivirus</name>
    <dbReference type="NCBI Taxonomy" id="2880838"/>
    <lineage>
        <taxon>Viruses</taxon>
        <taxon>Viruses incertae sedis</taxon>
        <taxon>Naldaviricetes</taxon>
        <taxon>Lefavirales</taxon>
        <taxon>Nudiviridae</taxon>
        <taxon>Gammanudivirus</taxon>
        <taxon>Gammanudivirus cracrangonis</taxon>
    </lineage>
</organism>
<sequence length="291" mass="32377">MSRNHCQFSRFLKCSNSSRNRTGLVCDHHLAQIYCLEVITDKVVSSDTVMDTTKLCATYPATNMIFPFPFDIKPIAAQLIPQAEYTHNGMQICLDTGNLFSSVETFLNTRQLGRTYNADTLLKIRDVIAAWISSGTNPTQRSSECLTDIMTYKSNNQTSLSKHHEGVFLTIATNGMVPVDFPMAKLPMLYQAIFANLEYSFISAPQGAAWYAYNLTPNLLFSTHLKGVMIENINEVNRFYVMANGATWASPLIATGIRNAPDGAIVHTAFSKRYLGEAPATTFLQGPMRCQ</sequence>
<reference evidence="1" key="1">
    <citation type="journal article" date="2021" name="Viruses">
        <title>Identification and Full Characterisation of Two Novel Crustacean Infecting Members of the Family Nudiviridae Provides Support for Two Subfamilies.</title>
        <authorList>
            <person name="Bateman K.S."/>
            <person name="Kerr R."/>
            <person name="Stentiford G.D."/>
            <person name="Bean T.P."/>
            <person name="Hooper C."/>
            <person name="Van Eynde B."/>
            <person name="Delbare D."/>
            <person name="Bojko J."/>
            <person name="Christiaens O."/>
            <person name="Taning C.N.T."/>
            <person name="Smagghe G."/>
            <person name="van Oers M.M."/>
            <person name="van Aerle R."/>
        </authorList>
    </citation>
    <scope>NUCLEOTIDE SEQUENCE</scope>
    <source>
        <strain evidence="1">AN1</strain>
    </source>
</reference>
<proteinExistence type="predicted"/>
<dbReference type="EMBL" id="MZ311577">
    <property type="protein sequence ID" value="UBZ25498.1"/>
    <property type="molecule type" value="Genomic_DNA"/>
</dbReference>
<dbReference type="Proteomes" id="UP000831195">
    <property type="component" value="Segment"/>
</dbReference>